<name>A0ABV8B6K5_9BACI</name>
<proteinExistence type="predicted"/>
<gene>
    <name evidence="1" type="ORF">ACFOU2_19325</name>
</gene>
<comment type="caution">
    <text evidence="1">The sequence shown here is derived from an EMBL/GenBank/DDBJ whole genome shotgun (WGS) entry which is preliminary data.</text>
</comment>
<accession>A0ABV8B6K5</accession>
<organism evidence="1 2">
    <name type="scientific">Bacillus songklensis</name>
    <dbReference type="NCBI Taxonomy" id="1069116"/>
    <lineage>
        <taxon>Bacteria</taxon>
        <taxon>Bacillati</taxon>
        <taxon>Bacillota</taxon>
        <taxon>Bacilli</taxon>
        <taxon>Bacillales</taxon>
        <taxon>Bacillaceae</taxon>
        <taxon>Bacillus</taxon>
    </lineage>
</organism>
<dbReference type="Proteomes" id="UP001595752">
    <property type="component" value="Unassembled WGS sequence"/>
</dbReference>
<reference evidence="2" key="1">
    <citation type="journal article" date="2019" name="Int. J. Syst. Evol. Microbiol.">
        <title>The Global Catalogue of Microorganisms (GCM) 10K type strain sequencing project: providing services to taxonomists for standard genome sequencing and annotation.</title>
        <authorList>
            <consortium name="The Broad Institute Genomics Platform"/>
            <consortium name="The Broad Institute Genome Sequencing Center for Infectious Disease"/>
            <person name="Wu L."/>
            <person name="Ma J."/>
        </authorList>
    </citation>
    <scope>NUCLEOTIDE SEQUENCE [LARGE SCALE GENOMIC DNA]</scope>
    <source>
        <strain evidence="2">CCUG 61889</strain>
    </source>
</reference>
<protein>
    <submittedName>
        <fullName evidence="1">Uncharacterized protein</fullName>
    </submittedName>
</protein>
<evidence type="ECO:0000313" key="2">
    <source>
        <dbReference type="Proteomes" id="UP001595752"/>
    </source>
</evidence>
<dbReference type="RefSeq" id="WP_377917922.1">
    <property type="nucleotide sequence ID" value="NZ_JBHRZT010000072.1"/>
</dbReference>
<dbReference type="EMBL" id="JBHRZT010000072">
    <property type="protein sequence ID" value="MFC3885505.1"/>
    <property type="molecule type" value="Genomic_DNA"/>
</dbReference>
<evidence type="ECO:0000313" key="1">
    <source>
        <dbReference type="EMBL" id="MFC3885505.1"/>
    </source>
</evidence>
<keyword evidence="2" id="KW-1185">Reference proteome</keyword>
<sequence>MDFDKVSRFKRIELSLQKSDNELQATTQEFVIELLHLARVYQDLLVSMERAQAAQFFLKTRRISSDDINQKKALEFHPLQRQAIDHNIAACTDIQTKLIQLAPKVNRLWQKFEGRNSLRDFTINEDFKAGKHLWQRNLKEIKNQYKLDRFGVTDFNVLAKVFDQPVPSSLSEILVDQEWLGTLSELNHVSVSD</sequence>